<gene>
    <name evidence="3" type="ORF">FWK35_00016803</name>
</gene>
<keyword evidence="4" id="KW-1185">Reference proteome</keyword>
<feature type="transmembrane region" description="Helical" evidence="1">
    <location>
        <begin position="119"/>
        <end position="144"/>
    </location>
</feature>
<dbReference type="EMBL" id="VUJU01001523">
    <property type="protein sequence ID" value="KAF0764900.1"/>
    <property type="molecule type" value="Genomic_DNA"/>
</dbReference>
<name>A0A6G0Z3T1_APHCR</name>
<keyword evidence="1" id="KW-0472">Membrane</keyword>
<feature type="domain" description="Fatty acyl-CoA reductase C-terminal" evidence="2">
    <location>
        <begin position="128"/>
        <end position="220"/>
    </location>
</feature>
<evidence type="ECO:0000313" key="3">
    <source>
        <dbReference type="EMBL" id="KAF0764900.1"/>
    </source>
</evidence>
<protein>
    <submittedName>
        <fullName evidence="3">Fatty acyl-CoA reductase wat-like</fullName>
    </submittedName>
</protein>
<evidence type="ECO:0000259" key="2">
    <source>
        <dbReference type="Pfam" id="PF03015"/>
    </source>
</evidence>
<dbReference type="CDD" id="cd09071">
    <property type="entry name" value="FAR_C"/>
    <property type="match status" value="1"/>
</dbReference>
<proteinExistence type="predicted"/>
<dbReference type="Pfam" id="PF03015">
    <property type="entry name" value="Sterile"/>
    <property type="match status" value="1"/>
</dbReference>
<dbReference type="GO" id="GO:0005777">
    <property type="term" value="C:peroxisome"/>
    <property type="evidence" value="ECO:0007669"/>
    <property type="project" value="TreeGrafter"/>
</dbReference>
<accession>A0A6G0Z3T1</accession>
<organism evidence="3 4">
    <name type="scientific">Aphis craccivora</name>
    <name type="common">Cowpea aphid</name>
    <dbReference type="NCBI Taxonomy" id="307492"/>
    <lineage>
        <taxon>Eukaryota</taxon>
        <taxon>Metazoa</taxon>
        <taxon>Ecdysozoa</taxon>
        <taxon>Arthropoda</taxon>
        <taxon>Hexapoda</taxon>
        <taxon>Insecta</taxon>
        <taxon>Pterygota</taxon>
        <taxon>Neoptera</taxon>
        <taxon>Paraneoptera</taxon>
        <taxon>Hemiptera</taxon>
        <taxon>Sternorrhyncha</taxon>
        <taxon>Aphidomorpha</taxon>
        <taxon>Aphidoidea</taxon>
        <taxon>Aphididae</taxon>
        <taxon>Aphidini</taxon>
        <taxon>Aphis</taxon>
        <taxon>Aphis</taxon>
    </lineage>
</organism>
<dbReference type="AlphaFoldDB" id="A0A6G0Z3T1"/>
<dbReference type="PANTHER" id="PTHR11011">
    <property type="entry name" value="MALE STERILITY PROTEIN 2-RELATED"/>
    <property type="match status" value="1"/>
</dbReference>
<evidence type="ECO:0000256" key="1">
    <source>
        <dbReference type="SAM" id="Phobius"/>
    </source>
</evidence>
<dbReference type="InterPro" id="IPR033640">
    <property type="entry name" value="FAR_C"/>
</dbReference>
<keyword evidence="1" id="KW-1133">Transmembrane helix</keyword>
<keyword evidence="1" id="KW-0812">Transmembrane</keyword>
<evidence type="ECO:0000313" key="4">
    <source>
        <dbReference type="Proteomes" id="UP000478052"/>
    </source>
</evidence>
<dbReference type="InterPro" id="IPR026055">
    <property type="entry name" value="FAR"/>
</dbReference>
<dbReference type="GO" id="GO:0035336">
    <property type="term" value="P:long-chain fatty-acyl-CoA metabolic process"/>
    <property type="evidence" value="ECO:0007669"/>
    <property type="project" value="TreeGrafter"/>
</dbReference>
<dbReference type="GO" id="GO:0080019">
    <property type="term" value="F:alcohol-forming very long-chain fatty acyl-CoA reductase activity"/>
    <property type="evidence" value="ECO:0007669"/>
    <property type="project" value="InterPro"/>
</dbReference>
<dbReference type="OrthoDB" id="6584876at2759"/>
<dbReference type="Proteomes" id="UP000478052">
    <property type="component" value="Unassembled WGS sequence"/>
</dbReference>
<dbReference type="PANTHER" id="PTHR11011:SF60">
    <property type="entry name" value="FATTY ACYL-COA REDUCTASE-RELATED"/>
    <property type="match status" value="1"/>
</dbReference>
<comment type="caution">
    <text evidence="3">The sequence shown here is derived from an EMBL/GenBank/DDBJ whole genome shotgun (WGS) entry which is preliminary data.</text>
</comment>
<sequence>MFTNEEPIPGWANTMKSIPGLSIGLGLGAIHVLHADPNIQIIMVPADNVANMIITAAHHASKTRSKPIIPVFNYVPHHMAPLLTFGQSVKLIMDNIIEKKLFSDKQLWKPNVVIAKSKILFNILFFIYHYLPAYFIDCCFWIVGKKPRATKIYKKVKIMMNDMRYFATTDFKFDNRNVKALISSQSDEDKQLFNFDITNINWNDYFLISILGTKKYILKDSDDATIGQKRHQKVLHFSQPMTFLTVISYQPLVKSHYIESNKETNQRVSFHTAVTRISTEKVEEHLYHFIHHYQKRELYLHV</sequence>
<reference evidence="3 4" key="1">
    <citation type="submission" date="2019-08" db="EMBL/GenBank/DDBJ databases">
        <title>Whole genome of Aphis craccivora.</title>
        <authorList>
            <person name="Voronova N.V."/>
            <person name="Shulinski R.S."/>
            <person name="Bandarenka Y.V."/>
            <person name="Zhorov D.G."/>
            <person name="Warner D."/>
        </authorList>
    </citation>
    <scope>NUCLEOTIDE SEQUENCE [LARGE SCALE GENOMIC DNA]</scope>
    <source>
        <strain evidence="3">180601</strain>
        <tissue evidence="3">Whole Body</tissue>
    </source>
</reference>
<dbReference type="Gene3D" id="3.40.50.720">
    <property type="entry name" value="NAD(P)-binding Rossmann-like Domain"/>
    <property type="match status" value="1"/>
</dbReference>